<sequence>MSEHDKDDALIRALSERFDAGLDSVSEFDRARLRRARQKALAAQPPARRGWVVPAALAASVALMALLTVPFWSGEPVPAEEELRMAEQEISDLEILLAEDELSLYADLDFYVWLEAELADEAASDAS</sequence>
<evidence type="ECO:0000256" key="1">
    <source>
        <dbReference type="SAM" id="Phobius"/>
    </source>
</evidence>
<dbReference type="EMBL" id="JAVDDT010000005">
    <property type="protein sequence ID" value="MDQ2069930.1"/>
    <property type="molecule type" value="Genomic_DNA"/>
</dbReference>
<keyword evidence="3" id="KW-1185">Reference proteome</keyword>
<feature type="transmembrane region" description="Helical" evidence="1">
    <location>
        <begin position="51"/>
        <end position="72"/>
    </location>
</feature>
<gene>
    <name evidence="2" type="ORF">RBH19_08595</name>
</gene>
<proteinExistence type="predicted"/>
<evidence type="ECO:0000313" key="2">
    <source>
        <dbReference type="EMBL" id="MDQ2069930.1"/>
    </source>
</evidence>
<keyword evidence="1" id="KW-1133">Transmembrane helix</keyword>
<reference evidence="2 3" key="1">
    <citation type="submission" date="2023-08" db="EMBL/GenBank/DDBJ databases">
        <title>Whole-genome sequencing of halo(alkali)philic microorganisms from hypersaline lakes.</title>
        <authorList>
            <person name="Sorokin D.Y."/>
            <person name="Abbas B."/>
            <person name="Merkel A.Y."/>
        </authorList>
    </citation>
    <scope>NUCLEOTIDE SEQUENCE [LARGE SCALE GENOMIC DNA]</scope>
    <source>
        <strain evidence="2 3">AB-CW4</strain>
    </source>
</reference>
<keyword evidence="1" id="KW-0472">Membrane</keyword>
<comment type="caution">
    <text evidence="2">The sequence shown here is derived from an EMBL/GenBank/DDBJ whole genome shotgun (WGS) entry which is preliminary data.</text>
</comment>
<evidence type="ECO:0000313" key="3">
    <source>
        <dbReference type="Proteomes" id="UP001239019"/>
    </source>
</evidence>
<organism evidence="2 3">
    <name type="scientific">Natronospira bacteriovora</name>
    <dbReference type="NCBI Taxonomy" id="3069753"/>
    <lineage>
        <taxon>Bacteria</taxon>
        <taxon>Pseudomonadati</taxon>
        <taxon>Pseudomonadota</taxon>
        <taxon>Gammaproteobacteria</taxon>
        <taxon>Natronospirales</taxon>
        <taxon>Natronospiraceae</taxon>
        <taxon>Natronospira</taxon>
    </lineage>
</organism>
<keyword evidence="1" id="KW-0812">Transmembrane</keyword>
<accession>A0ABU0WAF3</accession>
<evidence type="ECO:0008006" key="4">
    <source>
        <dbReference type="Google" id="ProtNLM"/>
    </source>
</evidence>
<dbReference type="RefSeq" id="WP_306728430.1">
    <property type="nucleotide sequence ID" value="NZ_JAVDDT010000005.1"/>
</dbReference>
<name>A0ABU0WAF3_9GAMM</name>
<protein>
    <recommendedName>
        <fullName evidence="4">DUF3619 family protein</fullName>
    </recommendedName>
</protein>
<dbReference type="Proteomes" id="UP001239019">
    <property type="component" value="Unassembled WGS sequence"/>
</dbReference>